<keyword evidence="3" id="KW-1185">Reference proteome</keyword>
<evidence type="ECO:0000313" key="2">
    <source>
        <dbReference type="EMBL" id="CAK6971181.1"/>
    </source>
</evidence>
<accession>A0AAV1PH08</accession>
<feature type="region of interest" description="Disordered" evidence="1">
    <location>
        <begin position="34"/>
        <end position="60"/>
    </location>
</feature>
<reference evidence="2 3" key="1">
    <citation type="submission" date="2024-01" db="EMBL/GenBank/DDBJ databases">
        <authorList>
            <person name="Alioto T."/>
            <person name="Alioto T."/>
            <person name="Gomez Garrido J."/>
        </authorList>
    </citation>
    <scope>NUCLEOTIDE SEQUENCE [LARGE SCALE GENOMIC DNA]</scope>
</reference>
<sequence>MWRFDKMGADNVKGSGRQICLASPCSMRSAIQRAEKGSGLRTDPFEATEARESSKNHRAV</sequence>
<dbReference type="Proteomes" id="UP001314229">
    <property type="component" value="Unassembled WGS sequence"/>
</dbReference>
<dbReference type="EMBL" id="CAWUFR010000172">
    <property type="protein sequence ID" value="CAK6971181.1"/>
    <property type="molecule type" value="Genomic_DNA"/>
</dbReference>
<evidence type="ECO:0000256" key="1">
    <source>
        <dbReference type="SAM" id="MobiDB-lite"/>
    </source>
</evidence>
<dbReference type="AlphaFoldDB" id="A0AAV1PH08"/>
<gene>
    <name evidence="2" type="ORF">FSCOSCO3_A000063</name>
</gene>
<feature type="compositionally biased region" description="Basic and acidic residues" evidence="1">
    <location>
        <begin position="48"/>
        <end position="60"/>
    </location>
</feature>
<protein>
    <submittedName>
        <fullName evidence="2">Uncharacterized protein</fullName>
    </submittedName>
</protein>
<organism evidence="2 3">
    <name type="scientific">Scomber scombrus</name>
    <name type="common">Atlantic mackerel</name>
    <name type="synonym">Scomber vernalis</name>
    <dbReference type="NCBI Taxonomy" id="13677"/>
    <lineage>
        <taxon>Eukaryota</taxon>
        <taxon>Metazoa</taxon>
        <taxon>Chordata</taxon>
        <taxon>Craniata</taxon>
        <taxon>Vertebrata</taxon>
        <taxon>Euteleostomi</taxon>
        <taxon>Actinopterygii</taxon>
        <taxon>Neopterygii</taxon>
        <taxon>Teleostei</taxon>
        <taxon>Neoteleostei</taxon>
        <taxon>Acanthomorphata</taxon>
        <taxon>Pelagiaria</taxon>
        <taxon>Scombriformes</taxon>
        <taxon>Scombridae</taxon>
        <taxon>Scomber</taxon>
    </lineage>
</organism>
<comment type="caution">
    <text evidence="2">The sequence shown here is derived from an EMBL/GenBank/DDBJ whole genome shotgun (WGS) entry which is preliminary data.</text>
</comment>
<name>A0AAV1PH08_SCOSC</name>
<proteinExistence type="predicted"/>
<evidence type="ECO:0000313" key="3">
    <source>
        <dbReference type="Proteomes" id="UP001314229"/>
    </source>
</evidence>